<dbReference type="EMBL" id="FQTY01000022">
    <property type="protein sequence ID" value="SHF13297.1"/>
    <property type="molecule type" value="Genomic_DNA"/>
</dbReference>
<organism evidence="2 3">
    <name type="scientific">Tissierella praeacuta DSM 18095</name>
    <dbReference type="NCBI Taxonomy" id="1123404"/>
    <lineage>
        <taxon>Bacteria</taxon>
        <taxon>Bacillati</taxon>
        <taxon>Bacillota</taxon>
        <taxon>Tissierellia</taxon>
        <taxon>Tissierellales</taxon>
        <taxon>Tissierellaceae</taxon>
        <taxon>Tissierella</taxon>
    </lineage>
</organism>
<keyword evidence="1" id="KW-0472">Membrane</keyword>
<proteinExistence type="predicted"/>
<dbReference type="STRING" id="1123404.SAMN02745784_02911"/>
<accession>A0A1M4Z669</accession>
<dbReference type="GeneID" id="90994558"/>
<dbReference type="AlphaFoldDB" id="A0A1M4Z669"/>
<feature type="transmembrane region" description="Helical" evidence="1">
    <location>
        <begin position="110"/>
        <end position="130"/>
    </location>
</feature>
<gene>
    <name evidence="2" type="ORF">SAMN02745784_02911</name>
</gene>
<feature type="transmembrane region" description="Helical" evidence="1">
    <location>
        <begin position="84"/>
        <end position="104"/>
    </location>
</feature>
<reference evidence="3" key="1">
    <citation type="submission" date="2016-11" db="EMBL/GenBank/DDBJ databases">
        <authorList>
            <person name="Varghese N."/>
            <person name="Submissions S."/>
        </authorList>
    </citation>
    <scope>NUCLEOTIDE SEQUENCE [LARGE SCALE GENOMIC DNA]</scope>
    <source>
        <strain evidence="3">DSM 18095</strain>
    </source>
</reference>
<name>A0A1M4Z669_9FIRM</name>
<sequence>MGKKKIEKEMLPRYYQLAKEELGIQEVYNENENLFCLIEIINRLIDPVNKTINVNGRQVNVEDYRIYLNNKLLHEDKYMEHDSYPVFSIYIPSWISMMSLTINVITGNEIFKIITIAIMVLYVSFLAISLSTGGYFKRRTYINNIGFYKVTLDILQKI</sequence>
<evidence type="ECO:0000313" key="3">
    <source>
        <dbReference type="Proteomes" id="UP000184114"/>
    </source>
</evidence>
<evidence type="ECO:0000256" key="1">
    <source>
        <dbReference type="SAM" id="Phobius"/>
    </source>
</evidence>
<evidence type="ECO:0000313" key="2">
    <source>
        <dbReference type="EMBL" id="SHF13297.1"/>
    </source>
</evidence>
<keyword evidence="3" id="KW-1185">Reference proteome</keyword>
<protein>
    <submittedName>
        <fullName evidence="2">Uncharacterized protein</fullName>
    </submittedName>
</protein>
<dbReference type="Proteomes" id="UP000184114">
    <property type="component" value="Unassembled WGS sequence"/>
</dbReference>
<dbReference type="RefSeq" id="WP_072977643.1">
    <property type="nucleotide sequence ID" value="NZ_FQTY01000022.1"/>
</dbReference>
<keyword evidence="1" id="KW-1133">Transmembrane helix</keyword>
<keyword evidence="1" id="KW-0812">Transmembrane</keyword>